<reference evidence="3" key="2">
    <citation type="journal article" date="2008" name="Nucleic Acids Res.">
        <title>The rice annotation project database (RAP-DB): 2008 update.</title>
        <authorList>
            <consortium name="The rice annotation project (RAP)"/>
        </authorList>
    </citation>
    <scope>GENOME REANNOTATION</scope>
    <source>
        <strain evidence="3">cv. Nipponbare</strain>
    </source>
</reference>
<accession>Q2R7D2</accession>
<evidence type="ECO:0000313" key="3">
    <source>
        <dbReference type="Proteomes" id="UP000000763"/>
    </source>
</evidence>
<feature type="compositionally biased region" description="Acidic residues" evidence="1">
    <location>
        <begin position="9"/>
        <end position="19"/>
    </location>
</feature>
<organism evidence="2 3">
    <name type="scientific">Oryza sativa subsp. japonica</name>
    <name type="common">Rice</name>
    <dbReference type="NCBI Taxonomy" id="39947"/>
    <lineage>
        <taxon>Eukaryota</taxon>
        <taxon>Viridiplantae</taxon>
        <taxon>Streptophyta</taxon>
        <taxon>Embryophyta</taxon>
        <taxon>Tracheophyta</taxon>
        <taxon>Spermatophyta</taxon>
        <taxon>Magnoliopsida</taxon>
        <taxon>Liliopsida</taxon>
        <taxon>Poales</taxon>
        <taxon>Poaceae</taxon>
        <taxon>BOP clade</taxon>
        <taxon>Oryzoideae</taxon>
        <taxon>Oryzeae</taxon>
        <taxon>Oryzinae</taxon>
        <taxon>Oryza</taxon>
        <taxon>Oryza sativa</taxon>
    </lineage>
</organism>
<dbReference type="AlphaFoldDB" id="Q2R7D2"/>
<dbReference type="EMBL" id="AC135497">
    <property type="protein sequence ID" value="AAX94948.1"/>
    <property type="molecule type" value="Genomic_DNA"/>
</dbReference>
<reference evidence="3" key="1">
    <citation type="journal article" date="2005" name="Nature">
        <title>The map-based sequence of the rice genome.</title>
        <authorList>
            <consortium name="International rice genome sequencing project (IRGSP)"/>
            <person name="Matsumoto T."/>
            <person name="Wu J."/>
            <person name="Kanamori H."/>
            <person name="Katayose Y."/>
            <person name="Fujisawa M."/>
            <person name="Namiki N."/>
            <person name="Mizuno H."/>
            <person name="Yamamoto K."/>
            <person name="Antonio B.A."/>
            <person name="Baba T."/>
            <person name="Sakata K."/>
            <person name="Nagamura Y."/>
            <person name="Aoki H."/>
            <person name="Arikawa K."/>
            <person name="Arita K."/>
            <person name="Bito T."/>
            <person name="Chiden Y."/>
            <person name="Fujitsuka N."/>
            <person name="Fukunaka R."/>
            <person name="Hamada M."/>
            <person name="Harada C."/>
            <person name="Hayashi A."/>
            <person name="Hijishita S."/>
            <person name="Honda M."/>
            <person name="Hosokawa S."/>
            <person name="Ichikawa Y."/>
            <person name="Idonuma A."/>
            <person name="Iijima M."/>
            <person name="Ikeda M."/>
            <person name="Ikeno M."/>
            <person name="Ito K."/>
            <person name="Ito S."/>
            <person name="Ito T."/>
            <person name="Ito Y."/>
            <person name="Ito Y."/>
            <person name="Iwabuchi A."/>
            <person name="Kamiya K."/>
            <person name="Karasawa W."/>
            <person name="Kurita K."/>
            <person name="Katagiri S."/>
            <person name="Kikuta A."/>
            <person name="Kobayashi H."/>
            <person name="Kobayashi N."/>
            <person name="Machita K."/>
            <person name="Maehara T."/>
            <person name="Masukawa M."/>
            <person name="Mizubayashi T."/>
            <person name="Mukai Y."/>
            <person name="Nagasaki H."/>
            <person name="Nagata Y."/>
            <person name="Naito S."/>
            <person name="Nakashima M."/>
            <person name="Nakama Y."/>
            <person name="Nakamichi Y."/>
            <person name="Nakamura M."/>
            <person name="Meguro A."/>
            <person name="Negishi M."/>
            <person name="Ohta I."/>
            <person name="Ohta T."/>
            <person name="Okamoto M."/>
            <person name="Ono N."/>
            <person name="Saji S."/>
            <person name="Sakaguchi M."/>
            <person name="Sakai K."/>
            <person name="Shibata M."/>
            <person name="Shimokawa T."/>
            <person name="Song J."/>
            <person name="Takazaki Y."/>
            <person name="Terasawa K."/>
            <person name="Tsugane M."/>
            <person name="Tsuji K."/>
            <person name="Ueda S."/>
            <person name="Waki K."/>
            <person name="Yamagata H."/>
            <person name="Yamamoto M."/>
            <person name="Yamamoto S."/>
            <person name="Yamane H."/>
            <person name="Yoshiki S."/>
            <person name="Yoshihara R."/>
            <person name="Yukawa K."/>
            <person name="Zhong H."/>
            <person name="Yano M."/>
            <person name="Yuan Q."/>
            <person name="Ouyang S."/>
            <person name="Liu J."/>
            <person name="Jones K.M."/>
            <person name="Gansberger K."/>
            <person name="Moffat K."/>
            <person name="Hill J."/>
            <person name="Bera J."/>
            <person name="Fadrosh D."/>
            <person name="Jin S."/>
            <person name="Johri S."/>
            <person name="Kim M."/>
            <person name="Overton L."/>
            <person name="Reardon M."/>
            <person name="Tsitrin T."/>
            <person name="Vuong H."/>
            <person name="Weaver B."/>
            <person name="Ciecko A."/>
            <person name="Tallon L."/>
            <person name="Jackson J."/>
            <person name="Pai G."/>
            <person name="Aken S.V."/>
            <person name="Utterback T."/>
            <person name="Reidmuller S."/>
            <person name="Feldblyum T."/>
            <person name="Hsiao J."/>
            <person name="Zismann V."/>
            <person name="Iobst S."/>
            <person name="de Vazeille A.R."/>
            <person name="Buell C.R."/>
            <person name="Ying K."/>
            <person name="Li Y."/>
            <person name="Lu T."/>
            <person name="Huang Y."/>
            <person name="Zhao Q."/>
            <person name="Feng Q."/>
            <person name="Zhang L."/>
            <person name="Zhu J."/>
            <person name="Weng Q."/>
            <person name="Mu J."/>
            <person name="Lu Y."/>
            <person name="Fan D."/>
            <person name="Liu Y."/>
            <person name="Guan J."/>
            <person name="Zhang Y."/>
            <person name="Yu S."/>
            <person name="Liu X."/>
            <person name="Zhang Y."/>
            <person name="Hong G."/>
            <person name="Han B."/>
            <person name="Choisne N."/>
            <person name="Demange N."/>
            <person name="Orjeda G."/>
            <person name="Samain S."/>
            <person name="Cattolico L."/>
            <person name="Pelletier E."/>
            <person name="Couloux A."/>
            <person name="Segurens B."/>
            <person name="Wincker P."/>
            <person name="D'Hont A."/>
            <person name="Scarpelli C."/>
            <person name="Weissenbach J."/>
            <person name="Salanoubat M."/>
            <person name="Quetier F."/>
            <person name="Yu Y."/>
            <person name="Kim H.R."/>
            <person name="Rambo T."/>
            <person name="Currie J."/>
            <person name="Collura K."/>
            <person name="Luo M."/>
            <person name="Yang T."/>
            <person name="Ammiraju J.S.S."/>
            <person name="Engler F."/>
            <person name="Soderlund C."/>
            <person name="Wing R.A."/>
            <person name="Palmer L.E."/>
            <person name="de la Bastide M."/>
            <person name="Spiegel L."/>
            <person name="Nascimento L."/>
            <person name="Zutavern T."/>
            <person name="O'Shaughnessy A."/>
            <person name="Dike S."/>
            <person name="Dedhia N."/>
            <person name="Preston R."/>
            <person name="Balija V."/>
            <person name="McCombie W.R."/>
            <person name="Chow T."/>
            <person name="Chen H."/>
            <person name="Chung M."/>
            <person name="Chen C."/>
            <person name="Shaw J."/>
            <person name="Wu H."/>
            <person name="Hsiao K."/>
            <person name="Chao Y."/>
            <person name="Chu M."/>
            <person name="Cheng C."/>
            <person name="Hour A."/>
            <person name="Lee P."/>
            <person name="Lin S."/>
            <person name="Lin Y."/>
            <person name="Liou J."/>
            <person name="Liu S."/>
            <person name="Hsing Y."/>
            <person name="Raghuvanshi S."/>
            <person name="Mohanty A."/>
            <person name="Bharti A.K."/>
            <person name="Gaur A."/>
            <person name="Gupta V."/>
            <person name="Kumar D."/>
            <person name="Ravi V."/>
            <person name="Vij S."/>
            <person name="Kapur A."/>
            <person name="Khurana P."/>
            <person name="Khurana P."/>
            <person name="Khurana J.P."/>
            <person name="Tyagi A.K."/>
            <person name="Gaikwad K."/>
            <person name="Singh A."/>
            <person name="Dalal V."/>
            <person name="Srivastava S."/>
            <person name="Dixit A."/>
            <person name="Pal A.K."/>
            <person name="Ghazi I.A."/>
            <person name="Yadav M."/>
            <person name="Pandit A."/>
            <person name="Bhargava A."/>
            <person name="Sureshbabu K."/>
            <person name="Batra K."/>
            <person name="Sharma T.R."/>
            <person name="Mohapatra T."/>
            <person name="Singh N.K."/>
            <person name="Messing J."/>
            <person name="Nelson A.B."/>
            <person name="Fuks G."/>
            <person name="Kavchok S."/>
            <person name="Keizer G."/>
            <person name="Linton E."/>
            <person name="Llaca V."/>
            <person name="Song R."/>
            <person name="Tanyolac B."/>
            <person name="Young S."/>
            <person name="Ho-Il K."/>
            <person name="Hahn J.H."/>
            <person name="Sangsakoo G."/>
            <person name="Vanavichit A."/>
            <person name="de Mattos Luiz.A.T."/>
            <person name="Zimmer P.D."/>
            <person name="Malone G."/>
            <person name="Dellagostin O."/>
            <person name="de Oliveira A.C."/>
            <person name="Bevan M."/>
            <person name="Bancroft I."/>
            <person name="Minx P."/>
            <person name="Cordum H."/>
            <person name="Wilson R."/>
            <person name="Cheng Z."/>
            <person name="Jin W."/>
            <person name="Jiang J."/>
            <person name="Leong S.A."/>
            <person name="Iwama H."/>
            <person name="Gojobori T."/>
            <person name="Itoh T."/>
            <person name="Niimura Y."/>
            <person name="Fujii Y."/>
            <person name="Habara T."/>
            <person name="Sakai H."/>
            <person name="Sato Y."/>
            <person name="Wilson G."/>
            <person name="Kumar K."/>
            <person name="McCouch S."/>
            <person name="Juretic N."/>
            <person name="Hoen D."/>
            <person name="Wright S."/>
            <person name="Bruskiewich R."/>
            <person name="Bureau T."/>
            <person name="Miyao A."/>
            <person name="Hirochika H."/>
            <person name="Nishikawa T."/>
            <person name="Kadowaki K."/>
            <person name="Sugiura M."/>
            <person name="Burr B."/>
            <person name="Sasaki T."/>
        </authorList>
    </citation>
    <scope>NUCLEOTIDE SEQUENCE [LARGE SCALE GENOMIC DNA]</scope>
    <source>
        <strain evidence="3">cv. Nipponbare</strain>
    </source>
</reference>
<feature type="region of interest" description="Disordered" evidence="1">
    <location>
        <begin position="1"/>
        <end position="38"/>
    </location>
</feature>
<protein>
    <submittedName>
        <fullName evidence="2">Uncharacterized protein</fullName>
    </submittedName>
</protein>
<dbReference type="Proteomes" id="UP000000763">
    <property type="component" value="Chromosome 11"/>
</dbReference>
<evidence type="ECO:0000313" key="2">
    <source>
        <dbReference type="EMBL" id="AAX94948.1"/>
    </source>
</evidence>
<sequence>MMDFNENPLSEEEDFDDNDNMSGDNTGDKDDNNERRGS</sequence>
<proteinExistence type="predicted"/>
<gene>
    <name evidence="2" type="ordered locus">LOC_Os11g17000</name>
</gene>
<feature type="compositionally biased region" description="Basic and acidic residues" evidence="1">
    <location>
        <begin position="26"/>
        <end position="38"/>
    </location>
</feature>
<name>Q2R7D2_ORYSJ</name>
<evidence type="ECO:0000256" key="1">
    <source>
        <dbReference type="SAM" id="MobiDB-lite"/>
    </source>
</evidence>